<sequence length="537" mass="58880">MISPVHSHRGPVATYDLGFLIWKWTLFLLSVYSSSWFLSTTTLSHPYLQLLLVLQQTTTHTVKMVFAVARVTTRKAANAIAHHGGHNGPGQSALHRVHGGAQVRHASTTPLPAYGLGPSKQIRSPPRKFFTASRNFLARFFNHLSAPGVRVPTYTHNGGAGAARSLHSGAAPTIKSGLSLHARTALSSGSRSIYLPRPPSPGVGVTTNVGLGTARNFSTARPIFQHLVDNVPVIARAFYEADLDLRKGHVRQARMRRGTRSSRRKNKEMLKPRETAIVATVQEELEDEMDSYFRDTTPSVTTYLSVPFTPTPVPRVSLPPDPTLLSDPPSLLPGLSYLGPYHALWETHSARVQSLHLRLDQSNVWARGVRCSAYGQVVGGRGVCTYLVIKFIGWTEAEVRAVIGESGTGWCALEEVWFGDVDAMSEFSSAIDPAEHDIAAMMSPEDSESTSSFIMPILDLSSTVDSPLPSSKFSSRPMSPTTDYDDPWSDAGPDADPRPEVVANPPLENEWSDVGSERSWHDPSALEFSTRHLDQWY</sequence>
<dbReference type="EMBL" id="MU151146">
    <property type="protein sequence ID" value="KAF9448886.1"/>
    <property type="molecule type" value="Genomic_DNA"/>
</dbReference>
<evidence type="ECO:0000313" key="2">
    <source>
        <dbReference type="EMBL" id="KAF9448886.1"/>
    </source>
</evidence>
<evidence type="ECO:0000313" key="3">
    <source>
        <dbReference type="Proteomes" id="UP000807342"/>
    </source>
</evidence>
<evidence type="ECO:0000256" key="1">
    <source>
        <dbReference type="SAM" id="MobiDB-lite"/>
    </source>
</evidence>
<dbReference type="AlphaFoldDB" id="A0A9P5XFK3"/>
<keyword evidence="3" id="KW-1185">Reference proteome</keyword>
<proteinExistence type="predicted"/>
<accession>A0A9P5XFK3</accession>
<dbReference type="Proteomes" id="UP000807342">
    <property type="component" value="Unassembled WGS sequence"/>
</dbReference>
<feature type="compositionally biased region" description="Polar residues" evidence="1">
    <location>
        <begin position="464"/>
        <end position="482"/>
    </location>
</feature>
<reference evidence="2" key="1">
    <citation type="submission" date="2020-11" db="EMBL/GenBank/DDBJ databases">
        <authorList>
            <consortium name="DOE Joint Genome Institute"/>
            <person name="Ahrendt S."/>
            <person name="Riley R."/>
            <person name="Andreopoulos W."/>
            <person name="Labutti K."/>
            <person name="Pangilinan J."/>
            <person name="Ruiz-Duenas F.J."/>
            <person name="Barrasa J.M."/>
            <person name="Sanchez-Garcia M."/>
            <person name="Camarero S."/>
            <person name="Miyauchi S."/>
            <person name="Serrano A."/>
            <person name="Linde D."/>
            <person name="Babiker R."/>
            <person name="Drula E."/>
            <person name="Ayuso-Fernandez I."/>
            <person name="Pacheco R."/>
            <person name="Padilla G."/>
            <person name="Ferreira P."/>
            <person name="Barriuso J."/>
            <person name="Kellner H."/>
            <person name="Castanera R."/>
            <person name="Alfaro M."/>
            <person name="Ramirez L."/>
            <person name="Pisabarro A.G."/>
            <person name="Kuo A."/>
            <person name="Tritt A."/>
            <person name="Lipzen A."/>
            <person name="He G."/>
            <person name="Yan M."/>
            <person name="Ng V."/>
            <person name="Cullen D."/>
            <person name="Martin F."/>
            <person name="Rosso M.-N."/>
            <person name="Henrissat B."/>
            <person name="Hibbett D."/>
            <person name="Martinez A.T."/>
            <person name="Grigoriev I.V."/>
        </authorList>
    </citation>
    <scope>NUCLEOTIDE SEQUENCE</scope>
    <source>
        <strain evidence="2">MF-IS2</strain>
    </source>
</reference>
<feature type="region of interest" description="Disordered" evidence="1">
    <location>
        <begin position="464"/>
        <end position="537"/>
    </location>
</feature>
<name>A0A9P5XFK3_9AGAR</name>
<protein>
    <submittedName>
        <fullName evidence="2">Uncharacterized protein</fullName>
    </submittedName>
</protein>
<dbReference type="OrthoDB" id="2585251at2759"/>
<comment type="caution">
    <text evidence="2">The sequence shown here is derived from an EMBL/GenBank/DDBJ whole genome shotgun (WGS) entry which is preliminary data.</text>
</comment>
<gene>
    <name evidence="2" type="ORF">P691DRAFT_775060</name>
</gene>
<organism evidence="2 3">
    <name type="scientific">Macrolepiota fuliginosa MF-IS2</name>
    <dbReference type="NCBI Taxonomy" id="1400762"/>
    <lineage>
        <taxon>Eukaryota</taxon>
        <taxon>Fungi</taxon>
        <taxon>Dikarya</taxon>
        <taxon>Basidiomycota</taxon>
        <taxon>Agaricomycotina</taxon>
        <taxon>Agaricomycetes</taxon>
        <taxon>Agaricomycetidae</taxon>
        <taxon>Agaricales</taxon>
        <taxon>Agaricineae</taxon>
        <taxon>Agaricaceae</taxon>
        <taxon>Macrolepiota</taxon>
    </lineage>
</organism>